<accession>A0ABM1HM84</accession>
<dbReference type="PROSITE" id="PS50102">
    <property type="entry name" value="RRM"/>
    <property type="match status" value="1"/>
</dbReference>
<keyword evidence="6" id="KW-1185">Reference proteome</keyword>
<reference evidence="6" key="1">
    <citation type="journal article" date="2014" name="Nat. Genet.">
        <title>The genome of the stress-tolerant wild tomato species Solanum pennellii.</title>
        <authorList>
            <person name="Bolger A."/>
            <person name="Scossa F."/>
            <person name="Bolger M.E."/>
            <person name="Lanz C."/>
            <person name="Maumus F."/>
            <person name="Tohge T."/>
            <person name="Quesneville H."/>
            <person name="Alseekh S."/>
            <person name="Sorensen I."/>
            <person name="Lichtenstein G."/>
            <person name="Fich E.A."/>
            <person name="Conte M."/>
            <person name="Keller H."/>
            <person name="Schneeberger K."/>
            <person name="Schwacke R."/>
            <person name="Ofner I."/>
            <person name="Vrebalov J."/>
            <person name="Xu Y."/>
            <person name="Osorio S."/>
            <person name="Aflitos S.A."/>
            <person name="Schijlen E."/>
            <person name="Jimenez-Gomez J.M."/>
            <person name="Ryngajllo M."/>
            <person name="Kimura S."/>
            <person name="Kumar R."/>
            <person name="Koenig D."/>
            <person name="Headland L.R."/>
            <person name="Maloof J.N."/>
            <person name="Sinha N."/>
            <person name="van Ham R.C."/>
            <person name="Lankhorst R.K."/>
            <person name="Mao L."/>
            <person name="Vogel A."/>
            <person name="Arsova B."/>
            <person name="Panstruga R."/>
            <person name="Fei Z."/>
            <person name="Rose J.K."/>
            <person name="Zamir D."/>
            <person name="Carrari F."/>
            <person name="Giovannoni J.J."/>
            <person name="Weigel D."/>
            <person name="Usadel B."/>
            <person name="Fernie A.R."/>
        </authorList>
    </citation>
    <scope>NUCLEOTIDE SEQUENCE [LARGE SCALE GENOMIC DNA]</scope>
    <source>
        <strain evidence="6">cv. LA0716</strain>
    </source>
</reference>
<dbReference type="SUPFAM" id="SSF54928">
    <property type="entry name" value="RNA-binding domain, RBD"/>
    <property type="match status" value="1"/>
</dbReference>
<evidence type="ECO:0000256" key="1">
    <source>
        <dbReference type="ARBA" id="ARBA00004123"/>
    </source>
</evidence>
<dbReference type="Proteomes" id="UP000694930">
    <property type="component" value="Chromosome 9"/>
</dbReference>
<dbReference type="Pfam" id="PF14327">
    <property type="entry name" value="CSTF2_hinge"/>
    <property type="match status" value="1"/>
</dbReference>
<feature type="domain" description="RRM" evidence="5">
    <location>
        <begin position="9"/>
        <end position="87"/>
    </location>
</feature>
<evidence type="ECO:0000313" key="7">
    <source>
        <dbReference type="RefSeq" id="XP_015087571.1"/>
    </source>
</evidence>
<dbReference type="SMART" id="SM00360">
    <property type="entry name" value="RRM"/>
    <property type="match status" value="1"/>
</dbReference>
<dbReference type="InterPro" id="IPR038192">
    <property type="entry name" value="CSTF_C_sf"/>
</dbReference>
<evidence type="ECO:0000259" key="5">
    <source>
        <dbReference type="PROSITE" id="PS50102"/>
    </source>
</evidence>
<dbReference type="InterPro" id="IPR025742">
    <property type="entry name" value="CSTF2_hinge"/>
</dbReference>
<feature type="region of interest" description="Disordered" evidence="4">
    <location>
        <begin position="364"/>
        <end position="395"/>
    </location>
</feature>
<organism evidence="6 7">
    <name type="scientific">Solanum pennellii</name>
    <name type="common">Tomato</name>
    <name type="synonym">Lycopersicon pennellii</name>
    <dbReference type="NCBI Taxonomy" id="28526"/>
    <lineage>
        <taxon>Eukaryota</taxon>
        <taxon>Viridiplantae</taxon>
        <taxon>Streptophyta</taxon>
        <taxon>Embryophyta</taxon>
        <taxon>Tracheophyta</taxon>
        <taxon>Spermatophyta</taxon>
        <taxon>Magnoliopsida</taxon>
        <taxon>eudicotyledons</taxon>
        <taxon>Gunneridae</taxon>
        <taxon>Pentapetalae</taxon>
        <taxon>asterids</taxon>
        <taxon>lamiids</taxon>
        <taxon>Solanales</taxon>
        <taxon>Solanaceae</taxon>
        <taxon>Solanoideae</taxon>
        <taxon>Solaneae</taxon>
        <taxon>Solanum</taxon>
        <taxon>Solanum subgen. Lycopersicon</taxon>
    </lineage>
</organism>
<sequence>MATSDSQRRSVFVGNIPYDATEEQLIQICEEVGPVVSFRLVVDRETGKPKGYGFCEYRDEETSLSARRNLQGYKINGRKLRVDFAGNDKNSDRNREQERGGPGMVANADPKMHIGGPAVPVDSALQQPLGMQVAMTAAAVMAGALGASQSGNSFNTSGVDPLTLHMSKLSRSHLNDVMSEFKAMCTQNKEQTRQLLLAIPNLTKALFQAQLIQGMVTQSMLQTPNIQQAQLQSLLLDSQQLPTRPLPGLPPLPPRFLPKARPQIQSVQPGQNQVLQSLLTTPSGILPAIQPQVLVSMNPPVQGNPSAAFGILDNTNNSSLITRPAYPSGLPEKKRPAANNLHLPSPLSKMTRINDGISYAMLDAPLPTPQLGPSNQVSAPLQTSNPDNQASQVQLPSNVESALLQQVLSLTPEQLTSLPPDQQQQVIQLQQRLR</sequence>
<evidence type="ECO:0000313" key="6">
    <source>
        <dbReference type="Proteomes" id="UP000694930"/>
    </source>
</evidence>
<dbReference type="Gene3D" id="1.25.40.630">
    <property type="match status" value="1"/>
</dbReference>
<dbReference type="CDD" id="cd12398">
    <property type="entry name" value="RRM_CSTF2_RNA15_like"/>
    <property type="match status" value="1"/>
</dbReference>
<evidence type="ECO:0000256" key="3">
    <source>
        <dbReference type="PROSITE-ProRule" id="PRU00176"/>
    </source>
</evidence>
<keyword evidence="2" id="KW-0539">Nucleus</keyword>
<evidence type="ECO:0000256" key="2">
    <source>
        <dbReference type="ARBA" id="ARBA00023242"/>
    </source>
</evidence>
<dbReference type="PANTHER" id="PTHR45735:SF2">
    <property type="entry name" value="CLEAVAGE STIMULATION FACTOR SUBUNIT 2"/>
    <property type="match status" value="1"/>
</dbReference>
<dbReference type="GeneID" id="107030853"/>
<dbReference type="Gene3D" id="1.10.20.70">
    <property type="entry name" value="Transcription termination and cleavage factor, C-terminal domain"/>
    <property type="match status" value="1"/>
</dbReference>
<dbReference type="Pfam" id="PF14304">
    <property type="entry name" value="CSTF_C"/>
    <property type="match status" value="1"/>
</dbReference>
<dbReference type="InterPro" id="IPR012677">
    <property type="entry name" value="Nucleotide-bd_a/b_plait_sf"/>
</dbReference>
<comment type="subcellular location">
    <subcellularLocation>
        <location evidence="1">Nucleus</location>
    </subcellularLocation>
</comment>
<dbReference type="InterPro" id="IPR035979">
    <property type="entry name" value="RBD_domain_sf"/>
</dbReference>
<proteinExistence type="predicted"/>
<feature type="compositionally biased region" description="Polar residues" evidence="4">
    <location>
        <begin position="371"/>
        <end position="395"/>
    </location>
</feature>
<dbReference type="RefSeq" id="XP_015087571.1">
    <property type="nucleotide sequence ID" value="XM_015232085.1"/>
</dbReference>
<dbReference type="Gene3D" id="3.30.70.330">
    <property type="match status" value="1"/>
</dbReference>
<dbReference type="InterPro" id="IPR026896">
    <property type="entry name" value="CSTF_C"/>
</dbReference>
<dbReference type="Pfam" id="PF00076">
    <property type="entry name" value="RRM_1"/>
    <property type="match status" value="1"/>
</dbReference>
<keyword evidence="3" id="KW-0694">RNA-binding</keyword>
<evidence type="ECO:0000256" key="4">
    <source>
        <dbReference type="SAM" id="MobiDB-lite"/>
    </source>
</evidence>
<gene>
    <name evidence="7" type="primary">LOC107030853</name>
</gene>
<dbReference type="PANTHER" id="PTHR45735">
    <property type="entry name" value="CLEAVAGE STIMULATION FACTOR SUBUNIT 2"/>
    <property type="match status" value="1"/>
</dbReference>
<reference evidence="7" key="2">
    <citation type="submission" date="2025-08" db="UniProtKB">
        <authorList>
            <consortium name="RefSeq"/>
        </authorList>
    </citation>
    <scope>IDENTIFICATION</scope>
</reference>
<dbReference type="InterPro" id="IPR000504">
    <property type="entry name" value="RRM_dom"/>
</dbReference>
<protein>
    <submittedName>
        <fullName evidence="7">Cleavage stimulating factor 64-like</fullName>
    </submittedName>
</protein>
<name>A0ABM1HM84_SOLPN</name>